<feature type="domain" description="Bacterial surface antigen (D15)" evidence="7">
    <location>
        <begin position="917"/>
        <end position="1173"/>
    </location>
</feature>
<dbReference type="PANTHER" id="PTHR10161:SF14">
    <property type="entry name" value="TARTRATE-RESISTANT ACID PHOSPHATASE TYPE 5"/>
    <property type="match status" value="1"/>
</dbReference>
<name>A0ABX8H164_9BACT</name>
<organism evidence="8 9">
    <name type="scientific">Flammeovirga kamogawensis</name>
    <dbReference type="NCBI Taxonomy" id="373891"/>
    <lineage>
        <taxon>Bacteria</taxon>
        <taxon>Pseudomonadati</taxon>
        <taxon>Bacteroidota</taxon>
        <taxon>Cytophagia</taxon>
        <taxon>Cytophagales</taxon>
        <taxon>Flammeovirgaceae</taxon>
        <taxon>Flammeovirga</taxon>
    </lineage>
</organism>
<dbReference type="InterPro" id="IPR004843">
    <property type="entry name" value="Calcineurin-like_PHP"/>
</dbReference>
<dbReference type="Gene3D" id="2.40.160.50">
    <property type="entry name" value="membrane protein fhac: a member of the omp85/tpsb transporter family"/>
    <property type="match status" value="1"/>
</dbReference>
<dbReference type="SUPFAM" id="SSF56300">
    <property type="entry name" value="Metallo-dependent phosphatases"/>
    <property type="match status" value="1"/>
</dbReference>
<proteinExistence type="predicted"/>
<comment type="subcellular location">
    <subcellularLocation>
        <location evidence="1">Membrane</location>
    </subcellularLocation>
</comment>
<dbReference type="InterPro" id="IPR051558">
    <property type="entry name" value="Metallophosphoesterase_PAP"/>
</dbReference>
<keyword evidence="3" id="KW-0378">Hydrolase</keyword>
<dbReference type="Proteomes" id="UP000682802">
    <property type="component" value="Chromosome 2"/>
</dbReference>
<dbReference type="InterPro" id="IPR029052">
    <property type="entry name" value="Metallo-depent_PP-like"/>
</dbReference>
<evidence type="ECO:0000259" key="6">
    <source>
        <dbReference type="Pfam" id="PF00149"/>
    </source>
</evidence>
<dbReference type="EMBL" id="CP076129">
    <property type="protein sequence ID" value="QWG09570.1"/>
    <property type="molecule type" value="Genomic_DNA"/>
</dbReference>
<accession>A0ABX8H164</accession>
<gene>
    <name evidence="8" type="ORF">KM029_23465</name>
</gene>
<evidence type="ECO:0000256" key="4">
    <source>
        <dbReference type="ARBA" id="ARBA00023136"/>
    </source>
</evidence>
<feature type="signal peptide" evidence="5">
    <location>
        <begin position="1"/>
        <end position="19"/>
    </location>
</feature>
<evidence type="ECO:0000313" key="8">
    <source>
        <dbReference type="EMBL" id="QWG09570.1"/>
    </source>
</evidence>
<evidence type="ECO:0000256" key="5">
    <source>
        <dbReference type="SAM" id="SignalP"/>
    </source>
</evidence>
<evidence type="ECO:0000256" key="3">
    <source>
        <dbReference type="ARBA" id="ARBA00022801"/>
    </source>
</evidence>
<feature type="chain" id="PRO_5045816331" evidence="5">
    <location>
        <begin position="20"/>
        <end position="1205"/>
    </location>
</feature>
<feature type="domain" description="Calcineurin-like phosphoesterase" evidence="6">
    <location>
        <begin position="24"/>
        <end position="219"/>
    </location>
</feature>
<keyword evidence="2 5" id="KW-0732">Signal</keyword>
<dbReference type="PANTHER" id="PTHR10161">
    <property type="entry name" value="TARTRATE-RESISTANT ACID PHOSPHATASE TYPE 5"/>
    <property type="match status" value="1"/>
</dbReference>
<protein>
    <submittedName>
        <fullName evidence="8">BamA/TamA family outer membrane protein</fullName>
    </submittedName>
</protein>
<reference evidence="8 9" key="1">
    <citation type="submission" date="2021-05" db="EMBL/GenBank/DDBJ databases">
        <title>Comparative genomic studies on the polysaccharide-degrading batcterial strains of the Flammeovirga genus.</title>
        <authorList>
            <person name="Zewei F."/>
            <person name="Zheng Z."/>
            <person name="Yu L."/>
            <person name="Ruyue G."/>
            <person name="Yanhong M."/>
            <person name="Yuanyuan C."/>
            <person name="Jingyan G."/>
            <person name="Wenjun H."/>
        </authorList>
    </citation>
    <scope>NUCLEOTIDE SEQUENCE [LARGE SCALE GENOMIC DNA]</scope>
    <source>
        <strain evidence="8 9">YS10</strain>
    </source>
</reference>
<evidence type="ECO:0000256" key="1">
    <source>
        <dbReference type="ARBA" id="ARBA00004370"/>
    </source>
</evidence>
<sequence>MKYIFLFLISVLTTTISNAQDQTIYLIGDAGLATLEDPTLLHFFKQIDLNDNQSTVVFLGDNIYPHGLMNTAEKGRSEGEEILKAQLLPLQNFKGKTFMIPGNHDYNRGKKNGLERLRNEETYVNSILGDSTFAPANGCPDPVEVALSEEVTLLILDTQWLLFDYQETAEYNGCNYHSTDELLVGLQDIIARNKDKKLIIAGHHPVYSYGEHGGHFSAKDHLFPLTSFSSWAYVPLPVVGSIYPLARKAGVNRQDIGNQHYQKISSAFENIFQKHKNLIYASGHEHALEYIKKDNVHYVVSGAGSKSTPVKKGKYAEFVGNTKGFSKIEIKESGETTITFFNAEKEIYSTSFQNTIVDKSAPIVLIDFPDSVTVPASLQYSSTIKHEKWMGANYRKEWETPVKMPVFNLSKVKGGLKIVQKGGGMATLSFRLEDKEGNQYTLRSIDKNPVKAIPDELKETVAKAVVQDQISAAHPYSPLSVPTMADAIHIYHANPKVVYVENDPQFGIYQELAANKVFMFEERPSKNTGKVESFGNAKKIYSTIKTVKKLKDDNDDSIDYKFTLRSRLFDMLIGDWDRHDDQWRWAAFEGKNGRIFRPIPRDRDQVFFVNEGRIPNIASHRWIMPKFEGFDDEMNWAPGFNFNARYFDRYFLAQADKEDWDEAVAYIQEHLTDSVFEEALTHIPKEVSAYSNKEILEILKARRAQLPQIANEYYLHLAKRVSVLGSDKNEQFKIERLDNGHTKVTVRKISKKGNIKHKIYKRTFDPKVTKEIRIYGFKGTDQFLFEGTAKSKIKVRVIGGNGVDTIDDETNRKASKNILLYDTKDSTIITHKGGSITKRLSNKPSVNDYDRADFKFNSLLPILYGGYLPDDGLLIGGGFIFTSHRFRKTPFASKHQLYGALSTNVAAFKLKYKGQFTDVLGNTDFIINAVLRSPTNSNYFGLGNESSYDKSKGHDYYRFLFTKHIIQPSLLFDFTKTVNLSVGASYIYTDIVDGRYFDDRYFDESGDAAFIDDPYSAFNYLGAQFSFKIDKRNNTALPKNGGYFNLTGNASKNINNDSLNYLNIGGTFEYYYTIKLPTDLTFAYKLDAASNFGDYHYLMSSKIGGNKSLRGFRRDRYYGRSFVVNSFDARLDIFKFKNSILPMTFGVLGFYDIGRVWIDNETSTSWHEGYGGGLYVAPIDKIAFSAILGASDEEVDVYLNIGFSF</sequence>
<dbReference type="RefSeq" id="WP_144076241.1">
    <property type="nucleotide sequence ID" value="NZ_CP076129.1"/>
</dbReference>
<dbReference type="Pfam" id="PF01103">
    <property type="entry name" value="Omp85"/>
    <property type="match status" value="1"/>
</dbReference>
<evidence type="ECO:0000259" key="7">
    <source>
        <dbReference type="Pfam" id="PF01103"/>
    </source>
</evidence>
<dbReference type="Gene3D" id="3.60.21.10">
    <property type="match status" value="2"/>
</dbReference>
<keyword evidence="4" id="KW-0472">Membrane</keyword>
<dbReference type="InterPro" id="IPR000184">
    <property type="entry name" value="Bac_surfAg_D15"/>
</dbReference>
<evidence type="ECO:0000313" key="9">
    <source>
        <dbReference type="Proteomes" id="UP000682802"/>
    </source>
</evidence>
<evidence type="ECO:0000256" key="2">
    <source>
        <dbReference type="ARBA" id="ARBA00022729"/>
    </source>
</evidence>
<dbReference type="Pfam" id="PF00149">
    <property type="entry name" value="Metallophos"/>
    <property type="match status" value="1"/>
</dbReference>
<keyword evidence="9" id="KW-1185">Reference proteome</keyword>